<feature type="region of interest" description="Disordered" evidence="1">
    <location>
        <begin position="1"/>
        <end position="25"/>
    </location>
</feature>
<keyword evidence="3" id="KW-1185">Reference proteome</keyword>
<protein>
    <submittedName>
        <fullName evidence="2">Uncharacterized protein</fullName>
    </submittedName>
</protein>
<dbReference type="Proteomes" id="UP000479710">
    <property type="component" value="Unassembled WGS sequence"/>
</dbReference>
<name>A0A6G1BS98_9ORYZ</name>
<proteinExistence type="predicted"/>
<evidence type="ECO:0000313" key="3">
    <source>
        <dbReference type="Proteomes" id="UP000479710"/>
    </source>
</evidence>
<gene>
    <name evidence="2" type="ORF">E2562_003784</name>
</gene>
<dbReference type="AlphaFoldDB" id="A0A6G1BS98"/>
<dbReference type="EMBL" id="SPHZ02000011">
    <property type="protein sequence ID" value="KAF0890574.1"/>
    <property type="molecule type" value="Genomic_DNA"/>
</dbReference>
<accession>A0A6G1BS98</accession>
<sequence length="70" mass="7581">MVTPHPADLPDCPATGGSPVGGDGEVERIEKVRRVPVQVEEDAHVCLHWSSGVNQGYNFGFIQKVVGFTY</sequence>
<evidence type="ECO:0000256" key="1">
    <source>
        <dbReference type="SAM" id="MobiDB-lite"/>
    </source>
</evidence>
<comment type="caution">
    <text evidence="2">The sequence shown here is derived from an EMBL/GenBank/DDBJ whole genome shotgun (WGS) entry which is preliminary data.</text>
</comment>
<organism evidence="2 3">
    <name type="scientific">Oryza meyeriana var. granulata</name>
    <dbReference type="NCBI Taxonomy" id="110450"/>
    <lineage>
        <taxon>Eukaryota</taxon>
        <taxon>Viridiplantae</taxon>
        <taxon>Streptophyta</taxon>
        <taxon>Embryophyta</taxon>
        <taxon>Tracheophyta</taxon>
        <taxon>Spermatophyta</taxon>
        <taxon>Magnoliopsida</taxon>
        <taxon>Liliopsida</taxon>
        <taxon>Poales</taxon>
        <taxon>Poaceae</taxon>
        <taxon>BOP clade</taxon>
        <taxon>Oryzoideae</taxon>
        <taxon>Oryzeae</taxon>
        <taxon>Oryzinae</taxon>
        <taxon>Oryza</taxon>
        <taxon>Oryza meyeriana</taxon>
    </lineage>
</organism>
<evidence type="ECO:0000313" key="2">
    <source>
        <dbReference type="EMBL" id="KAF0890574.1"/>
    </source>
</evidence>
<reference evidence="2 3" key="1">
    <citation type="submission" date="2019-11" db="EMBL/GenBank/DDBJ databases">
        <title>Whole genome sequence of Oryza granulata.</title>
        <authorList>
            <person name="Li W."/>
        </authorList>
    </citation>
    <scope>NUCLEOTIDE SEQUENCE [LARGE SCALE GENOMIC DNA]</scope>
    <source>
        <strain evidence="3">cv. Menghai</strain>
        <tissue evidence="2">Leaf</tissue>
    </source>
</reference>